<evidence type="ECO:0008006" key="3">
    <source>
        <dbReference type="Google" id="ProtNLM"/>
    </source>
</evidence>
<dbReference type="AlphaFoldDB" id="A0A6A6ECM9"/>
<dbReference type="GO" id="GO:0019441">
    <property type="term" value="P:L-tryptophan catabolic process to kynurenine"/>
    <property type="evidence" value="ECO:0007669"/>
    <property type="project" value="InterPro"/>
</dbReference>
<dbReference type="PANTHER" id="PTHR34861">
    <property type="match status" value="1"/>
</dbReference>
<proteinExistence type="predicted"/>
<organism evidence="1 2">
    <name type="scientific">Zopfia rhizophila CBS 207.26</name>
    <dbReference type="NCBI Taxonomy" id="1314779"/>
    <lineage>
        <taxon>Eukaryota</taxon>
        <taxon>Fungi</taxon>
        <taxon>Dikarya</taxon>
        <taxon>Ascomycota</taxon>
        <taxon>Pezizomycotina</taxon>
        <taxon>Dothideomycetes</taxon>
        <taxon>Dothideomycetes incertae sedis</taxon>
        <taxon>Zopfiaceae</taxon>
        <taxon>Zopfia</taxon>
    </lineage>
</organism>
<dbReference type="GO" id="GO:0004061">
    <property type="term" value="F:arylformamidase activity"/>
    <property type="evidence" value="ECO:0007669"/>
    <property type="project" value="InterPro"/>
</dbReference>
<dbReference type="PANTHER" id="PTHR34861:SF11">
    <property type="entry name" value="CYCLASE"/>
    <property type="match status" value="1"/>
</dbReference>
<gene>
    <name evidence="1" type="ORF">K469DRAFT_724984</name>
</gene>
<protein>
    <recommendedName>
        <fullName evidence="3">Cyclase</fullName>
    </recommendedName>
</protein>
<dbReference type="EMBL" id="ML994625">
    <property type="protein sequence ID" value="KAF2187890.1"/>
    <property type="molecule type" value="Genomic_DNA"/>
</dbReference>
<dbReference type="OrthoDB" id="5396at2759"/>
<dbReference type="Proteomes" id="UP000800200">
    <property type="component" value="Unassembled WGS sequence"/>
</dbReference>
<evidence type="ECO:0000313" key="2">
    <source>
        <dbReference type="Proteomes" id="UP000800200"/>
    </source>
</evidence>
<evidence type="ECO:0000313" key="1">
    <source>
        <dbReference type="EMBL" id="KAF2187890.1"/>
    </source>
</evidence>
<reference evidence="1" key="1">
    <citation type="journal article" date="2020" name="Stud. Mycol.">
        <title>101 Dothideomycetes genomes: a test case for predicting lifestyles and emergence of pathogens.</title>
        <authorList>
            <person name="Haridas S."/>
            <person name="Albert R."/>
            <person name="Binder M."/>
            <person name="Bloem J."/>
            <person name="Labutti K."/>
            <person name="Salamov A."/>
            <person name="Andreopoulos B."/>
            <person name="Baker S."/>
            <person name="Barry K."/>
            <person name="Bills G."/>
            <person name="Bluhm B."/>
            <person name="Cannon C."/>
            <person name="Castanera R."/>
            <person name="Culley D."/>
            <person name="Daum C."/>
            <person name="Ezra D."/>
            <person name="Gonzalez J."/>
            <person name="Henrissat B."/>
            <person name="Kuo A."/>
            <person name="Liang C."/>
            <person name="Lipzen A."/>
            <person name="Lutzoni F."/>
            <person name="Magnuson J."/>
            <person name="Mondo S."/>
            <person name="Nolan M."/>
            <person name="Ohm R."/>
            <person name="Pangilinan J."/>
            <person name="Park H.-J."/>
            <person name="Ramirez L."/>
            <person name="Alfaro M."/>
            <person name="Sun H."/>
            <person name="Tritt A."/>
            <person name="Yoshinaga Y."/>
            <person name="Zwiers L.-H."/>
            <person name="Turgeon B."/>
            <person name="Goodwin S."/>
            <person name="Spatafora J."/>
            <person name="Crous P."/>
            <person name="Grigoriev I."/>
        </authorList>
    </citation>
    <scope>NUCLEOTIDE SEQUENCE</scope>
    <source>
        <strain evidence="1">CBS 207.26</strain>
    </source>
</reference>
<dbReference type="Gene3D" id="3.50.30.50">
    <property type="entry name" value="Putative cyclase"/>
    <property type="match status" value="1"/>
</dbReference>
<keyword evidence="2" id="KW-1185">Reference proteome</keyword>
<accession>A0A6A6ECM9</accession>
<sequence length="258" mass="28863">MGWHDISLIPPDFVALTIDLSGPQDNAWDLFGNEDELGMLNLLTPDPVAAAAKEIQTGVCISLDLPLNFSLYPCWEKKELARETSDDAARNVGGPMNDDIVTFNTQGSVPWDGYRHFVWLKNGGIQRRGILVDWADWASKKGIERPRKAYKGMNAEQQKTMSERRSPEFIGLEPGEESLKWIWDSRFAAVAGDSVGFEELPPSPKQLQSRRMPIGELFDLKELAEYYKRTGRYSFFPSTVPLKIQGGVASPPNAVAIF</sequence>
<dbReference type="InterPro" id="IPR037175">
    <property type="entry name" value="KFase_sf"/>
</dbReference>
<name>A0A6A6ECM9_9PEZI</name>